<feature type="region of interest" description="Disordered" evidence="1">
    <location>
        <begin position="19"/>
        <end position="70"/>
    </location>
</feature>
<sequence length="70" mass="7786">MVTAYCSMPILCATPVVGRMDGSPDTDHVRVSKQRRPASRPMPFDRLAPQESATKRNQDIAEKAPLRYGL</sequence>
<dbReference type="AlphaFoldDB" id="A0A369JSJ6"/>
<comment type="caution">
    <text evidence="2">The sequence shown here is derived from an EMBL/GenBank/DDBJ whole genome shotgun (WGS) entry which is preliminary data.</text>
</comment>
<proteinExistence type="predicted"/>
<keyword evidence="3" id="KW-1185">Reference proteome</keyword>
<name>A0A369JSJ6_HYPMA</name>
<evidence type="ECO:0000256" key="1">
    <source>
        <dbReference type="SAM" id="MobiDB-lite"/>
    </source>
</evidence>
<evidence type="ECO:0000313" key="2">
    <source>
        <dbReference type="EMBL" id="RDB22334.1"/>
    </source>
</evidence>
<dbReference type="Proteomes" id="UP000076154">
    <property type="component" value="Unassembled WGS sequence"/>
</dbReference>
<reference evidence="2" key="1">
    <citation type="submission" date="2018-04" db="EMBL/GenBank/DDBJ databases">
        <title>Whole genome sequencing of Hypsizygus marmoreus.</title>
        <authorList>
            <person name="Choi I.-G."/>
            <person name="Min B."/>
            <person name="Kim J.-G."/>
            <person name="Kim S."/>
            <person name="Oh Y.-L."/>
            <person name="Kong W.-S."/>
            <person name="Park H."/>
            <person name="Jeong J."/>
            <person name="Song E.-S."/>
        </authorList>
    </citation>
    <scope>NUCLEOTIDE SEQUENCE [LARGE SCALE GENOMIC DNA]</scope>
    <source>
        <strain evidence="2">51987-8</strain>
    </source>
</reference>
<protein>
    <submittedName>
        <fullName evidence="2">Uncharacterized protein</fullName>
    </submittedName>
</protein>
<dbReference type="EMBL" id="LUEZ02000051">
    <property type="protein sequence ID" value="RDB22334.1"/>
    <property type="molecule type" value="Genomic_DNA"/>
</dbReference>
<organism evidence="2 3">
    <name type="scientific">Hypsizygus marmoreus</name>
    <name type="common">White beech mushroom</name>
    <name type="synonym">Agaricus marmoreus</name>
    <dbReference type="NCBI Taxonomy" id="39966"/>
    <lineage>
        <taxon>Eukaryota</taxon>
        <taxon>Fungi</taxon>
        <taxon>Dikarya</taxon>
        <taxon>Basidiomycota</taxon>
        <taxon>Agaricomycotina</taxon>
        <taxon>Agaricomycetes</taxon>
        <taxon>Agaricomycetidae</taxon>
        <taxon>Agaricales</taxon>
        <taxon>Tricholomatineae</taxon>
        <taxon>Lyophyllaceae</taxon>
        <taxon>Hypsizygus</taxon>
    </lineage>
</organism>
<evidence type="ECO:0000313" key="3">
    <source>
        <dbReference type="Proteomes" id="UP000076154"/>
    </source>
</evidence>
<accession>A0A369JSJ6</accession>
<feature type="compositionally biased region" description="Basic and acidic residues" evidence="1">
    <location>
        <begin position="53"/>
        <end position="70"/>
    </location>
</feature>
<dbReference type="InParanoid" id="A0A369JSJ6"/>
<gene>
    <name evidence="2" type="ORF">Hypma_010477</name>
</gene>